<organism evidence="7 8">
    <name type="scientific">Acetobacter orientalis</name>
    <dbReference type="NCBI Taxonomy" id="146474"/>
    <lineage>
        <taxon>Bacteria</taxon>
        <taxon>Pseudomonadati</taxon>
        <taxon>Pseudomonadota</taxon>
        <taxon>Alphaproteobacteria</taxon>
        <taxon>Acetobacterales</taxon>
        <taxon>Acetobacteraceae</taxon>
        <taxon>Acetobacter</taxon>
    </lineage>
</organism>
<dbReference type="InterPro" id="IPR010998">
    <property type="entry name" value="Integrase_recombinase_N"/>
</dbReference>
<evidence type="ECO:0000256" key="5">
    <source>
        <dbReference type="SAM" id="Coils"/>
    </source>
</evidence>
<evidence type="ECO:0000256" key="3">
    <source>
        <dbReference type="ARBA" id="ARBA00023125"/>
    </source>
</evidence>
<name>A0A0D6NHW7_9PROT</name>
<keyword evidence="8" id="KW-1185">Reference proteome</keyword>
<dbReference type="PANTHER" id="PTHR30349">
    <property type="entry name" value="PHAGE INTEGRASE-RELATED"/>
    <property type="match status" value="1"/>
</dbReference>
<dbReference type="InterPro" id="IPR013762">
    <property type="entry name" value="Integrase-like_cat_sf"/>
</dbReference>
<dbReference type="AlphaFoldDB" id="A0A0D6NHW7"/>
<dbReference type="EMBL" id="BAMX01000003">
    <property type="protein sequence ID" value="GAN65026.1"/>
    <property type="molecule type" value="Genomic_DNA"/>
</dbReference>
<dbReference type="GO" id="GO:0015074">
    <property type="term" value="P:DNA integration"/>
    <property type="evidence" value="ECO:0007669"/>
    <property type="project" value="UniProtKB-KW"/>
</dbReference>
<evidence type="ECO:0000259" key="6">
    <source>
        <dbReference type="PROSITE" id="PS51898"/>
    </source>
</evidence>
<comment type="similarity">
    <text evidence="1">Belongs to the 'phage' integrase family.</text>
</comment>
<dbReference type="InterPro" id="IPR050090">
    <property type="entry name" value="Tyrosine_recombinase_XerCD"/>
</dbReference>
<evidence type="ECO:0000256" key="2">
    <source>
        <dbReference type="ARBA" id="ARBA00022908"/>
    </source>
</evidence>
<evidence type="ECO:0000313" key="8">
    <source>
        <dbReference type="Proteomes" id="UP000032670"/>
    </source>
</evidence>
<dbReference type="Pfam" id="PF00589">
    <property type="entry name" value="Phage_integrase"/>
    <property type="match status" value="1"/>
</dbReference>
<protein>
    <submittedName>
        <fullName evidence="7">Integrase</fullName>
    </submittedName>
</protein>
<feature type="domain" description="Tyr recombinase" evidence="6">
    <location>
        <begin position="292"/>
        <end position="492"/>
    </location>
</feature>
<dbReference type="Gene3D" id="1.10.443.10">
    <property type="entry name" value="Intergrase catalytic core"/>
    <property type="match status" value="1"/>
</dbReference>
<feature type="coiled-coil region" evidence="5">
    <location>
        <begin position="30"/>
        <end position="77"/>
    </location>
</feature>
<gene>
    <name evidence="7" type="ORF">Abor_003_096</name>
</gene>
<dbReference type="InterPro" id="IPR002104">
    <property type="entry name" value="Integrase_catalytic"/>
</dbReference>
<proteinExistence type="inferred from homology"/>
<keyword evidence="3" id="KW-0238">DNA-binding</keyword>
<dbReference type="Proteomes" id="UP000032670">
    <property type="component" value="Unassembled WGS sequence"/>
</dbReference>
<evidence type="ECO:0000256" key="1">
    <source>
        <dbReference type="ARBA" id="ARBA00008857"/>
    </source>
</evidence>
<dbReference type="InterPro" id="IPR011010">
    <property type="entry name" value="DNA_brk_join_enz"/>
</dbReference>
<keyword evidence="4" id="KW-0233">DNA recombination</keyword>
<sequence>MIARERAGLLYGRIGELFDKAKDIDGKPTKAELEALIALQEQIIQDHENVRDVERAAAEAKRKASEAQHLYEKLAMAKQMEEFFQRMNPAMRGLVENLERLRVNLLVESKVSEAEKQGLQNQIETLSSIIKSVSHIEEPETAIEAGTPTVKEVTKAKKPTKRHSPTLTEMTERFVYQDESKSAGVIKDTGNTVSLFVEAFGDMPVADVTGQIAGEFRDLLLGLPSNHGKGKVSPPLREAVEQAAELELDTVSGKTVKNHFSRMSALWRHLVQRDYATRNPFEKWKFDTSKKVERRAFSGAELHTLLTSRWTGRATSERTYAGIVATALYTGMRLGELCNLRNKDIEIIDGVPCFHIQSYTETVDGAKRDWSPKTQAGERIVPIHSKLLEAGILSFKNSGLYFFDELAIAPHGVRGNDFAQAFSKHKRRLGMPEEVSFHSFRHTVSTKLRNQEAGIRELWIDAFLGHEATHRSQGTTSYMSGIEVKNLKRVADALSYDEGLGDLRW</sequence>
<dbReference type="GO" id="GO:0003677">
    <property type="term" value="F:DNA binding"/>
    <property type="evidence" value="ECO:0007669"/>
    <property type="project" value="UniProtKB-KW"/>
</dbReference>
<dbReference type="PANTHER" id="PTHR30349:SF41">
    <property type="entry name" value="INTEGRASE_RECOMBINASE PROTEIN MJ0367-RELATED"/>
    <property type="match status" value="1"/>
</dbReference>
<dbReference type="SUPFAM" id="SSF56349">
    <property type="entry name" value="DNA breaking-rejoining enzymes"/>
    <property type="match status" value="1"/>
</dbReference>
<comment type="caution">
    <text evidence="7">The sequence shown here is derived from an EMBL/GenBank/DDBJ whole genome shotgun (WGS) entry which is preliminary data.</text>
</comment>
<accession>A0A0D6NHW7</accession>
<evidence type="ECO:0000256" key="4">
    <source>
        <dbReference type="ARBA" id="ARBA00023172"/>
    </source>
</evidence>
<dbReference type="GO" id="GO:0006310">
    <property type="term" value="P:DNA recombination"/>
    <property type="evidence" value="ECO:0007669"/>
    <property type="project" value="UniProtKB-KW"/>
</dbReference>
<reference evidence="7 8" key="1">
    <citation type="submission" date="2012-11" db="EMBL/GenBank/DDBJ databases">
        <title>Whole genome sequence of Acetobacter orientalis 21F-2.</title>
        <authorList>
            <person name="Azuma Y."/>
            <person name="Higashiura N."/>
            <person name="Hirakawa H."/>
            <person name="Matsushita K."/>
        </authorList>
    </citation>
    <scope>NUCLEOTIDE SEQUENCE [LARGE SCALE GENOMIC DNA]</scope>
    <source>
        <strain evidence="7 8">21F-2</strain>
    </source>
</reference>
<keyword evidence="5" id="KW-0175">Coiled coil</keyword>
<keyword evidence="2" id="KW-0229">DNA integration</keyword>
<dbReference type="Gene3D" id="1.10.150.130">
    <property type="match status" value="1"/>
</dbReference>
<dbReference type="STRING" id="1231341.Abor_003_096"/>
<dbReference type="PROSITE" id="PS51898">
    <property type="entry name" value="TYR_RECOMBINASE"/>
    <property type="match status" value="1"/>
</dbReference>
<evidence type="ECO:0000313" key="7">
    <source>
        <dbReference type="EMBL" id="GAN65026.1"/>
    </source>
</evidence>